<sequence>MKNIYRKKYIDEISKFIDKPVIKILVGMRRVGKSTLLEIIKDEILKDVGQENKFFINFESYKFSKIKNYNMLMEYISENISNNGEKNYFFFDEIQLVENWEKAINSIRVDYDSDIYITGSNSSLLSGDLSSLLAGRYVEFEIKPFVFSEFKELYSNLGYEKYELFDKFIQFGGMPFLKYFDLQEDPSFKYLKDVYNTVIVKDVLEYNKVRDVDLFKRILNYAIDNLGQTFSALSIKKYLKNELRTVSIDTILNYLEFCVQAFILNKVQRYDYVGKKILKVEEKYYLNDHGFREAIGLSNFKNIERVLENIVYNELIFRGYEVKIGKVNNFEIDFIAKRNKEIKYFQVSYLLESESTRDREFGVYNLIQDNYPKYVLSMDNKDFSQNGIIHKNIVEFLLDYRKTDYK</sequence>
<organism evidence="3 4">
    <name type="scientific">Helcococcus bovis</name>
    <dbReference type="NCBI Taxonomy" id="3153252"/>
    <lineage>
        <taxon>Bacteria</taxon>
        <taxon>Bacillati</taxon>
        <taxon>Bacillota</taxon>
        <taxon>Tissierellia</taxon>
        <taxon>Tissierellales</taxon>
        <taxon>Peptoniphilaceae</taxon>
        <taxon>Helcococcus</taxon>
    </lineage>
</organism>
<keyword evidence="3" id="KW-0067">ATP-binding</keyword>
<evidence type="ECO:0000313" key="3">
    <source>
        <dbReference type="EMBL" id="MFM1524241.1"/>
    </source>
</evidence>
<keyword evidence="3" id="KW-0547">Nucleotide-binding</keyword>
<accession>A0ABW9F489</accession>
<evidence type="ECO:0000259" key="2">
    <source>
        <dbReference type="Pfam" id="PF13635"/>
    </source>
</evidence>
<dbReference type="Gene3D" id="3.40.50.300">
    <property type="entry name" value="P-loop containing nucleotide triphosphate hydrolases"/>
    <property type="match status" value="1"/>
</dbReference>
<dbReference type="Pfam" id="PF13173">
    <property type="entry name" value="AAA_14"/>
    <property type="match status" value="1"/>
</dbReference>
<dbReference type="RefSeq" id="WP_408104371.1">
    <property type="nucleotide sequence ID" value="NZ_JBFNFH010000001.1"/>
</dbReference>
<dbReference type="InterPro" id="IPR027417">
    <property type="entry name" value="P-loop_NTPase"/>
</dbReference>
<feature type="domain" description="DUF4143" evidence="2">
    <location>
        <begin position="201"/>
        <end position="347"/>
    </location>
</feature>
<reference evidence="3 4" key="1">
    <citation type="journal article" date="2024" name="Front. Microbiol.">
        <title>Pangenomic and biochemical analyses of Helcococcus ovis reveal widespread tetracycline resistance and a novel bacterial species, Helcococcus bovis.</title>
        <authorList>
            <person name="Cunha F."/>
            <person name="Zhai Y."/>
            <person name="Casaro S."/>
            <person name="Jones K.L."/>
            <person name="Hernandez M."/>
            <person name="Bisinotto R.S."/>
            <person name="Kariyawasam S."/>
            <person name="Brown M.B."/>
            <person name="Phillips A."/>
            <person name="Jeong K.C."/>
            <person name="Galvao K.N."/>
        </authorList>
    </citation>
    <scope>NUCLEOTIDE SEQUENCE [LARGE SCALE GENOMIC DNA]</scope>
    <source>
        <strain evidence="3 4">KG197</strain>
    </source>
</reference>
<feature type="domain" description="AAA" evidence="1">
    <location>
        <begin position="22"/>
        <end position="150"/>
    </location>
</feature>
<keyword evidence="4" id="KW-1185">Reference proteome</keyword>
<gene>
    <name evidence="3" type="ORF">ABGF40_00965</name>
</gene>
<evidence type="ECO:0000259" key="1">
    <source>
        <dbReference type="Pfam" id="PF13173"/>
    </source>
</evidence>
<proteinExistence type="predicted"/>
<dbReference type="PANTHER" id="PTHR33295">
    <property type="entry name" value="ATPASE"/>
    <property type="match status" value="1"/>
</dbReference>
<dbReference type="PANTHER" id="PTHR33295:SF20">
    <property type="entry name" value="ATPASE"/>
    <property type="match status" value="1"/>
</dbReference>
<name>A0ABW9F489_9FIRM</name>
<dbReference type="Proteomes" id="UP001629536">
    <property type="component" value="Unassembled WGS sequence"/>
</dbReference>
<dbReference type="EMBL" id="JBFNFH010000001">
    <property type="protein sequence ID" value="MFM1524241.1"/>
    <property type="molecule type" value="Genomic_DNA"/>
</dbReference>
<dbReference type="InterPro" id="IPR041682">
    <property type="entry name" value="AAA_14"/>
</dbReference>
<dbReference type="GO" id="GO:0005524">
    <property type="term" value="F:ATP binding"/>
    <property type="evidence" value="ECO:0007669"/>
    <property type="project" value="UniProtKB-KW"/>
</dbReference>
<dbReference type="Pfam" id="PF13635">
    <property type="entry name" value="DUF4143"/>
    <property type="match status" value="1"/>
</dbReference>
<comment type="caution">
    <text evidence="3">The sequence shown here is derived from an EMBL/GenBank/DDBJ whole genome shotgun (WGS) entry which is preliminary data.</text>
</comment>
<evidence type="ECO:0000313" key="4">
    <source>
        <dbReference type="Proteomes" id="UP001629536"/>
    </source>
</evidence>
<dbReference type="InterPro" id="IPR025420">
    <property type="entry name" value="DUF4143"/>
</dbReference>
<dbReference type="SUPFAM" id="SSF52540">
    <property type="entry name" value="P-loop containing nucleoside triphosphate hydrolases"/>
    <property type="match status" value="1"/>
</dbReference>
<protein>
    <submittedName>
        <fullName evidence="3">ATP-binding protein</fullName>
    </submittedName>
</protein>